<keyword evidence="2" id="KW-1185">Reference proteome</keyword>
<evidence type="ECO:0000313" key="1">
    <source>
        <dbReference type="EMBL" id="CAI9566710.1"/>
    </source>
</evidence>
<accession>A0ABN9D2I2</accession>
<protein>
    <submittedName>
        <fullName evidence="1">Uncharacterized protein</fullName>
    </submittedName>
</protein>
<comment type="caution">
    <text evidence="1">The sequence shown here is derived from an EMBL/GenBank/DDBJ whole genome shotgun (WGS) entry which is preliminary data.</text>
</comment>
<dbReference type="Proteomes" id="UP001162483">
    <property type="component" value="Unassembled WGS sequence"/>
</dbReference>
<organism evidence="1 2">
    <name type="scientific">Staurois parvus</name>
    <dbReference type="NCBI Taxonomy" id="386267"/>
    <lineage>
        <taxon>Eukaryota</taxon>
        <taxon>Metazoa</taxon>
        <taxon>Chordata</taxon>
        <taxon>Craniata</taxon>
        <taxon>Vertebrata</taxon>
        <taxon>Euteleostomi</taxon>
        <taxon>Amphibia</taxon>
        <taxon>Batrachia</taxon>
        <taxon>Anura</taxon>
        <taxon>Neobatrachia</taxon>
        <taxon>Ranoidea</taxon>
        <taxon>Ranidae</taxon>
        <taxon>Staurois</taxon>
    </lineage>
</organism>
<reference evidence="1" key="1">
    <citation type="submission" date="2023-05" db="EMBL/GenBank/DDBJ databases">
        <authorList>
            <person name="Stuckert A."/>
        </authorList>
    </citation>
    <scope>NUCLEOTIDE SEQUENCE</scope>
</reference>
<dbReference type="EMBL" id="CATNWA010014057">
    <property type="protein sequence ID" value="CAI9566710.1"/>
    <property type="molecule type" value="Genomic_DNA"/>
</dbReference>
<name>A0ABN9D2I2_9NEOB</name>
<evidence type="ECO:0000313" key="2">
    <source>
        <dbReference type="Proteomes" id="UP001162483"/>
    </source>
</evidence>
<gene>
    <name evidence="1" type="ORF">SPARVUS_LOCUS6417831</name>
</gene>
<sequence>MHRIHDEIADLWGAEGGGEERVPEFDRYQLPLLRSCLPSPPSGTGAMSQKTAEPFTKHSASCFMCSGHPAVKPQAVTVGCPH</sequence>
<proteinExistence type="predicted"/>